<evidence type="ECO:0000313" key="3">
    <source>
        <dbReference type="WBParaSite" id="TCONS_00003801.p1"/>
    </source>
</evidence>
<evidence type="ECO:0000313" key="2">
    <source>
        <dbReference type="Proteomes" id="UP000035681"/>
    </source>
</evidence>
<dbReference type="WBParaSite" id="TCONS_00003801.p1">
    <property type="protein sequence ID" value="TCONS_00003801.p1"/>
    <property type="gene ID" value="XLOC_000377"/>
</dbReference>
<name>A0AAF5CYR0_STRER</name>
<sequence>MKIKIPIGILKEAQSSQVKRKLSQVKRTKEEEEEEEEEEKRRRRKKEEEKHEEEEEEEEEEKEFKRVSIFRFALKLKIVNRLYFFFGIPYKIDIISSLCLCLICQEC</sequence>
<organism evidence="2 3">
    <name type="scientific">Strongyloides stercoralis</name>
    <name type="common">Threadworm</name>
    <dbReference type="NCBI Taxonomy" id="6248"/>
    <lineage>
        <taxon>Eukaryota</taxon>
        <taxon>Metazoa</taxon>
        <taxon>Ecdysozoa</taxon>
        <taxon>Nematoda</taxon>
        <taxon>Chromadorea</taxon>
        <taxon>Rhabditida</taxon>
        <taxon>Tylenchina</taxon>
        <taxon>Panagrolaimomorpha</taxon>
        <taxon>Strongyloidoidea</taxon>
        <taxon>Strongyloididae</taxon>
        <taxon>Strongyloides</taxon>
    </lineage>
</organism>
<feature type="region of interest" description="Disordered" evidence="1">
    <location>
        <begin position="20"/>
        <end position="64"/>
    </location>
</feature>
<dbReference type="Proteomes" id="UP000035681">
    <property type="component" value="Unplaced"/>
</dbReference>
<keyword evidence="2" id="KW-1185">Reference proteome</keyword>
<dbReference type="AlphaFoldDB" id="A0AAF5CYR0"/>
<accession>A0AAF5CYR0</accession>
<evidence type="ECO:0000256" key="1">
    <source>
        <dbReference type="SAM" id="MobiDB-lite"/>
    </source>
</evidence>
<proteinExistence type="predicted"/>
<reference evidence="3" key="1">
    <citation type="submission" date="2024-02" db="UniProtKB">
        <authorList>
            <consortium name="WormBaseParasite"/>
        </authorList>
    </citation>
    <scope>IDENTIFICATION</scope>
</reference>
<protein>
    <submittedName>
        <fullName evidence="3">Uncharacterized protein</fullName>
    </submittedName>
</protein>
<feature type="compositionally biased region" description="Acidic residues" evidence="1">
    <location>
        <begin position="50"/>
        <end position="61"/>
    </location>
</feature>